<dbReference type="InterPro" id="IPR032710">
    <property type="entry name" value="NTF2-like_dom_sf"/>
</dbReference>
<sequence length="183" mass="20677">MNLFKKLFRRKKSKALVKETTESDSRNTSATEQSWKHDLVVAFVQEWNNHDFESAKKLVSTDFVVVFVAADNMELEYQDFAAEVNKIFDAFPDFAFKYESIEEQADGAVVLRNLIPHGHHTAKPYAFGPCPPIEPSGQYVENSPETLYFHFNDSKISKQVVHAQGEMTGPPGIYTQLGGFPAL</sequence>
<dbReference type="Gene3D" id="3.10.450.50">
    <property type="match status" value="1"/>
</dbReference>
<dbReference type="SUPFAM" id="SSF54427">
    <property type="entry name" value="NTF2-like"/>
    <property type="match status" value="1"/>
</dbReference>
<keyword evidence="2" id="KW-1185">Reference proteome</keyword>
<evidence type="ECO:0000313" key="2">
    <source>
        <dbReference type="Proteomes" id="UP001153069"/>
    </source>
</evidence>
<dbReference type="OrthoDB" id="10542774at2759"/>
<dbReference type="Pfam" id="PF07366">
    <property type="entry name" value="SnoaL"/>
    <property type="match status" value="1"/>
</dbReference>
<dbReference type="EMBL" id="CAICTM010002493">
    <property type="protein sequence ID" value="CAB9529408.1"/>
    <property type="molecule type" value="Genomic_DNA"/>
</dbReference>
<protein>
    <submittedName>
        <fullName evidence="1">Uncharacterized protein</fullName>
    </submittedName>
</protein>
<reference evidence="1" key="1">
    <citation type="submission" date="2020-06" db="EMBL/GenBank/DDBJ databases">
        <authorList>
            <consortium name="Plant Systems Biology data submission"/>
        </authorList>
    </citation>
    <scope>NUCLEOTIDE SEQUENCE</scope>
    <source>
        <strain evidence="1">D6</strain>
    </source>
</reference>
<dbReference type="Proteomes" id="UP001153069">
    <property type="component" value="Unassembled WGS sequence"/>
</dbReference>
<comment type="caution">
    <text evidence="1">The sequence shown here is derived from an EMBL/GenBank/DDBJ whole genome shotgun (WGS) entry which is preliminary data.</text>
</comment>
<dbReference type="GO" id="GO:0030638">
    <property type="term" value="P:polyketide metabolic process"/>
    <property type="evidence" value="ECO:0007669"/>
    <property type="project" value="InterPro"/>
</dbReference>
<evidence type="ECO:0000313" key="1">
    <source>
        <dbReference type="EMBL" id="CAB9529408.1"/>
    </source>
</evidence>
<gene>
    <name evidence="1" type="ORF">SEMRO_2495_G329300.1</name>
</gene>
<accession>A0A9N8I034</accession>
<organism evidence="1 2">
    <name type="scientific">Seminavis robusta</name>
    <dbReference type="NCBI Taxonomy" id="568900"/>
    <lineage>
        <taxon>Eukaryota</taxon>
        <taxon>Sar</taxon>
        <taxon>Stramenopiles</taxon>
        <taxon>Ochrophyta</taxon>
        <taxon>Bacillariophyta</taxon>
        <taxon>Bacillariophyceae</taxon>
        <taxon>Bacillariophycidae</taxon>
        <taxon>Naviculales</taxon>
        <taxon>Naviculaceae</taxon>
        <taxon>Seminavis</taxon>
    </lineage>
</organism>
<name>A0A9N8I034_9STRA</name>
<dbReference type="InterPro" id="IPR009959">
    <property type="entry name" value="Cyclase_SnoaL-like"/>
</dbReference>
<dbReference type="AlphaFoldDB" id="A0A9N8I034"/>
<proteinExistence type="predicted"/>